<dbReference type="GO" id="GO:0003924">
    <property type="term" value="F:GTPase activity"/>
    <property type="evidence" value="ECO:0007669"/>
    <property type="project" value="UniProtKB-UniRule"/>
</dbReference>
<dbReference type="EMBL" id="CP014265">
    <property type="protein sequence ID" value="AMK14715.1"/>
    <property type="molecule type" value="Genomic_DNA"/>
</dbReference>
<evidence type="ECO:0000313" key="11">
    <source>
        <dbReference type="Proteomes" id="UP000066376"/>
    </source>
</evidence>
<feature type="binding site" evidence="5">
    <location>
        <position position="172"/>
    </location>
    <ligand>
        <name>GTP</name>
        <dbReference type="ChEBI" id="CHEBI:37565"/>
    </ligand>
</feature>
<evidence type="ECO:0000256" key="6">
    <source>
        <dbReference type="NCBIfam" id="TIGR00065"/>
    </source>
</evidence>
<dbReference type="FunFam" id="3.40.50.1440:FF:000001">
    <property type="entry name" value="Cell division protein FtsZ"/>
    <property type="match status" value="1"/>
</dbReference>
<evidence type="ECO:0000259" key="9">
    <source>
        <dbReference type="SMART" id="SM00865"/>
    </source>
</evidence>
<comment type="function">
    <text evidence="5">Essential cell division protein that forms a contractile ring structure (Z ring) at the future cell division site. The regulation of the ring assembly controls the timing and the location of cell division. One of the functions of the FtsZ ring is to recruit other cell division proteins to the septum to produce a new cell wall between the dividing cells. Binds GTP and shows GTPase activity.</text>
</comment>
<keyword evidence="5 7" id="KW-0132">Cell division</keyword>
<dbReference type="InterPro" id="IPR003008">
    <property type="entry name" value="Tubulin_FtsZ_GTPase"/>
</dbReference>
<accession>A0A126QZA4</accession>
<dbReference type="GO" id="GO:0005737">
    <property type="term" value="C:cytoplasm"/>
    <property type="evidence" value="ECO:0007669"/>
    <property type="project" value="UniProtKB-SubCell"/>
</dbReference>
<evidence type="ECO:0000256" key="5">
    <source>
        <dbReference type="HAMAP-Rule" id="MF_00909"/>
    </source>
</evidence>
<dbReference type="InterPro" id="IPR018316">
    <property type="entry name" value="Tubulin/FtsZ_2-layer-sand-dom"/>
</dbReference>
<dbReference type="InterPro" id="IPR024757">
    <property type="entry name" value="FtsZ_C"/>
</dbReference>
<evidence type="ECO:0000256" key="7">
    <source>
        <dbReference type="RuleBase" id="RU003360"/>
    </source>
</evidence>
<comment type="subcellular location">
    <subcellularLocation>
        <location evidence="5">Cytoplasm</location>
    </subcellularLocation>
    <text evidence="5">Assembles at midcell at the inner surface of the cytoplasmic membrane.</text>
</comment>
<dbReference type="STRING" id="294671.YLM1_0155"/>
<proteinExistence type="inferred from homology"/>
<dbReference type="KEGG" id="mol:YLM1_0155"/>
<evidence type="ECO:0000259" key="8">
    <source>
        <dbReference type="SMART" id="SM00864"/>
    </source>
</evidence>
<dbReference type="InterPro" id="IPR000158">
    <property type="entry name" value="Cell_div_FtsZ"/>
</dbReference>
<reference evidence="10 11" key="1">
    <citation type="journal article" date="2016" name="Genome Announc.">
        <title>Draft Genome Sequence of the Rumen Methanogen Methanobrevibacter olleyae YLM1.</title>
        <authorList>
            <person name="Kelly W.J."/>
            <person name="Li D."/>
            <person name="Lambie S.C."/>
            <person name="Cox F."/>
            <person name="Attwood G.T."/>
            <person name="Altermann E."/>
            <person name="Leahy S.C."/>
        </authorList>
    </citation>
    <scope>NUCLEOTIDE SEQUENCE [LARGE SCALE GENOMIC DNA]</scope>
    <source>
        <strain evidence="10 11">YLM1</strain>
    </source>
</reference>
<evidence type="ECO:0000256" key="1">
    <source>
        <dbReference type="ARBA" id="ARBA00009690"/>
    </source>
</evidence>
<comment type="subunit">
    <text evidence="5">Homodimer. Polymerizes to form a dynamic ring structure in a strictly GTP-dependent manner. Interacts directly with several other division proteins.</text>
</comment>
<comment type="similarity">
    <text evidence="1 5 7">Belongs to the FtsZ family.</text>
</comment>
<dbReference type="GO" id="GO:0005525">
    <property type="term" value="F:GTP binding"/>
    <property type="evidence" value="ECO:0007669"/>
    <property type="project" value="UniProtKB-UniRule"/>
</dbReference>
<dbReference type="NCBIfam" id="TIGR00065">
    <property type="entry name" value="ftsZ"/>
    <property type="match status" value="1"/>
</dbReference>
<keyword evidence="4 5" id="KW-0717">Septation</keyword>
<keyword evidence="5" id="KW-0963">Cytoplasm</keyword>
<organism evidence="10 11">
    <name type="scientific">Methanobrevibacter olleyae</name>
    <dbReference type="NCBI Taxonomy" id="294671"/>
    <lineage>
        <taxon>Archaea</taxon>
        <taxon>Methanobacteriati</taxon>
        <taxon>Methanobacteriota</taxon>
        <taxon>Methanomada group</taxon>
        <taxon>Methanobacteria</taxon>
        <taxon>Methanobacteriales</taxon>
        <taxon>Methanobacteriaceae</taxon>
        <taxon>Methanobrevibacter</taxon>
    </lineage>
</organism>
<dbReference type="Gene3D" id="3.30.1330.20">
    <property type="entry name" value="Tubulin/FtsZ, C-terminal domain"/>
    <property type="match status" value="1"/>
</dbReference>
<dbReference type="SMART" id="SM00865">
    <property type="entry name" value="Tubulin_C"/>
    <property type="match status" value="1"/>
</dbReference>
<feature type="domain" description="Tubulin/FtsZ GTPase" evidence="8">
    <location>
        <begin position="46"/>
        <end position="237"/>
    </location>
</feature>
<evidence type="ECO:0000256" key="4">
    <source>
        <dbReference type="ARBA" id="ARBA00023210"/>
    </source>
</evidence>
<feature type="domain" description="Tubulin/FtsZ 2-layer sandwich" evidence="9">
    <location>
        <begin position="239"/>
        <end position="356"/>
    </location>
</feature>
<name>A0A126QZA4_METOL</name>
<dbReference type="SUPFAM" id="SSF52490">
    <property type="entry name" value="Tubulin nucleotide-binding domain-like"/>
    <property type="match status" value="1"/>
</dbReference>
<keyword evidence="3 5" id="KW-0342">GTP-binding</keyword>
<dbReference type="CDD" id="cd02201">
    <property type="entry name" value="FtsZ_type1"/>
    <property type="match status" value="1"/>
</dbReference>
<dbReference type="PROSITE" id="PS01134">
    <property type="entry name" value="FTSZ_1"/>
    <property type="match status" value="1"/>
</dbReference>
<dbReference type="AlphaFoldDB" id="A0A126QZA4"/>
<dbReference type="SUPFAM" id="SSF55307">
    <property type="entry name" value="Tubulin C-terminal domain-like"/>
    <property type="match status" value="1"/>
</dbReference>
<evidence type="ECO:0000313" key="10">
    <source>
        <dbReference type="EMBL" id="AMK14715.1"/>
    </source>
</evidence>
<reference evidence="11" key="2">
    <citation type="submission" date="2016-02" db="EMBL/GenBank/DDBJ databases">
        <title>The draft genome sequence of the rumen methanogen Methanobrevibacter olleyae YLM1.</title>
        <authorList>
            <consortium name="New Zealand Agricultural Greenhouse Gas Research Centre/Pastoral Greenhouse Gas Research Consortium"/>
            <person name="Kelly W.J."/>
            <person name="Li D."/>
            <person name="Lambie S.C."/>
            <person name="Attwood G.T."/>
            <person name="Altermann E."/>
            <person name="Leahy S.C."/>
        </authorList>
    </citation>
    <scope>NUCLEOTIDE SEQUENCE [LARGE SCALE GENOMIC DNA]</scope>
    <source>
        <strain evidence="11">YLM1</strain>
    </source>
</reference>
<dbReference type="InterPro" id="IPR037103">
    <property type="entry name" value="Tubulin/FtsZ-like_C"/>
</dbReference>
<dbReference type="GO" id="GO:0043093">
    <property type="term" value="P:FtsZ-dependent cytokinesis"/>
    <property type="evidence" value="ECO:0007669"/>
    <property type="project" value="UniProtKB-UniRule"/>
</dbReference>
<dbReference type="PANTHER" id="PTHR30314:SF3">
    <property type="entry name" value="MITOCHONDRIAL DIVISION PROTEIN FSZA"/>
    <property type="match status" value="1"/>
</dbReference>
<dbReference type="Proteomes" id="UP000066376">
    <property type="component" value="Chromosome"/>
</dbReference>
<dbReference type="PANTHER" id="PTHR30314">
    <property type="entry name" value="CELL DIVISION PROTEIN FTSZ-RELATED"/>
    <property type="match status" value="1"/>
</dbReference>
<keyword evidence="2 5" id="KW-0547">Nucleotide-binding</keyword>
<feature type="binding site" evidence="5">
    <location>
        <begin position="141"/>
        <end position="143"/>
    </location>
    <ligand>
        <name>GTP</name>
        <dbReference type="ChEBI" id="CHEBI:37565"/>
    </ligand>
</feature>
<dbReference type="GO" id="GO:0032153">
    <property type="term" value="C:cell division site"/>
    <property type="evidence" value="ECO:0007669"/>
    <property type="project" value="UniProtKB-UniRule"/>
</dbReference>
<dbReference type="Pfam" id="PF00091">
    <property type="entry name" value="Tubulin"/>
    <property type="match status" value="1"/>
</dbReference>
<dbReference type="Pfam" id="PF12327">
    <property type="entry name" value="FtsZ_C"/>
    <property type="match status" value="1"/>
</dbReference>
<dbReference type="InterPro" id="IPR036525">
    <property type="entry name" value="Tubulin/FtsZ_GTPase_sf"/>
</dbReference>
<feature type="binding site" evidence="5">
    <location>
        <position position="219"/>
    </location>
    <ligand>
        <name>GTP</name>
        <dbReference type="ChEBI" id="CHEBI:37565"/>
    </ligand>
</feature>
<gene>
    <name evidence="5" type="primary">ftsZ</name>
    <name evidence="10" type="ORF">YLM1_0155</name>
</gene>
<dbReference type="GO" id="GO:0051258">
    <property type="term" value="P:protein polymerization"/>
    <property type="evidence" value="ECO:0007669"/>
    <property type="project" value="UniProtKB-UniRule"/>
</dbReference>
<keyword evidence="11" id="KW-1185">Reference proteome</keyword>
<protein>
    <recommendedName>
        <fullName evidence="5 6">Cell division protein FtsZ</fullName>
    </recommendedName>
</protein>
<feature type="binding site" evidence="5">
    <location>
        <position position="176"/>
    </location>
    <ligand>
        <name>GTP</name>
        <dbReference type="ChEBI" id="CHEBI:37565"/>
    </ligand>
</feature>
<sequence>MWGLLVKFIDEAIKGSEETIENSVPKNSNDNLDEELLKIIEGSRADIIVVGSGGAGNNTISRLNEIGIEGAKTITVNTDAQDLFYSSADKKLLLGRQTCGGLGAGGEPTVGEESAEESEEDIREELEGADMVFVTCGLGGGTGTGSAPIISKVAKKSGALTVAVATMPFSAEGVKRRENAEIGLEKLQENADTVIVIPNDKLLEVAPNLPINKAFMVSDEILGRAVKGITELITKPGLISLDFADISSIMKGSGMAMIGMGESESGDRAIESVHEALSSPLLDIDISNAKGALINISGGSDLTLNEAEKIVQIVGDRLDPEANIIWGAQIDEELQNMIRTTIVVSGVKSQYTIEPENDEFEEIDFNEEFEGTALANNEDAPTDPLDEFLDGIF</sequence>
<dbReference type="PATRIC" id="fig|294671.3.peg.156"/>
<dbReference type="Gene3D" id="3.40.50.1440">
    <property type="entry name" value="Tubulin/FtsZ, GTPase domain"/>
    <property type="match status" value="1"/>
</dbReference>
<dbReference type="InterPro" id="IPR020805">
    <property type="entry name" value="Cell_div_FtsZ_CS"/>
</dbReference>
<feature type="binding site" evidence="5">
    <location>
        <begin position="54"/>
        <end position="58"/>
    </location>
    <ligand>
        <name>GTP</name>
        <dbReference type="ChEBI" id="CHEBI:37565"/>
    </ligand>
</feature>
<dbReference type="PRINTS" id="PR00423">
    <property type="entry name" value="CELLDVISFTSZ"/>
</dbReference>
<keyword evidence="5 7" id="KW-0131">Cell cycle</keyword>
<evidence type="ECO:0000256" key="3">
    <source>
        <dbReference type="ARBA" id="ARBA00023134"/>
    </source>
</evidence>
<dbReference type="InterPro" id="IPR008280">
    <property type="entry name" value="Tub_FtsZ_C"/>
</dbReference>
<dbReference type="SMART" id="SM00864">
    <property type="entry name" value="Tubulin"/>
    <property type="match status" value="1"/>
</dbReference>
<dbReference type="InterPro" id="IPR045061">
    <property type="entry name" value="FtsZ/CetZ"/>
</dbReference>
<dbReference type="PROSITE" id="PS01135">
    <property type="entry name" value="FTSZ_2"/>
    <property type="match status" value="1"/>
</dbReference>
<dbReference type="HAMAP" id="MF_00909">
    <property type="entry name" value="FtsZ"/>
    <property type="match status" value="1"/>
</dbReference>
<evidence type="ECO:0000256" key="2">
    <source>
        <dbReference type="ARBA" id="ARBA00022741"/>
    </source>
</evidence>